<evidence type="ECO:0000313" key="1">
    <source>
        <dbReference type="EMBL" id="KAF9065343.1"/>
    </source>
</evidence>
<proteinExistence type="predicted"/>
<dbReference type="OrthoDB" id="5283654at2759"/>
<accession>A0A9P5U518</accession>
<comment type="caution">
    <text evidence="1">The sequence shown here is derived from an EMBL/GenBank/DDBJ whole genome shotgun (WGS) entry which is preliminary data.</text>
</comment>
<gene>
    <name evidence="1" type="ORF">BDP27DRAFT_1450243</name>
</gene>
<dbReference type="AlphaFoldDB" id="A0A9P5U518"/>
<dbReference type="EMBL" id="JADNRY010000105">
    <property type="protein sequence ID" value="KAF9065343.1"/>
    <property type="molecule type" value="Genomic_DNA"/>
</dbReference>
<protein>
    <recommendedName>
        <fullName evidence="3">NmrA-like domain-containing protein</fullName>
    </recommendedName>
</protein>
<organism evidence="1 2">
    <name type="scientific">Rhodocollybia butyracea</name>
    <dbReference type="NCBI Taxonomy" id="206335"/>
    <lineage>
        <taxon>Eukaryota</taxon>
        <taxon>Fungi</taxon>
        <taxon>Dikarya</taxon>
        <taxon>Basidiomycota</taxon>
        <taxon>Agaricomycotina</taxon>
        <taxon>Agaricomycetes</taxon>
        <taxon>Agaricomycetidae</taxon>
        <taxon>Agaricales</taxon>
        <taxon>Marasmiineae</taxon>
        <taxon>Omphalotaceae</taxon>
        <taxon>Rhodocollybia</taxon>
    </lineage>
</organism>
<sequence>MSPTSAKSIAIIGASTIGTHILRAFLALPNHPKLTDIGGYVAHVLTNCPLTSPELVNRSLRIEGQSITLTEIAAIYGKRIVYVPDGGQIPAVSAEEAYMKTELQTAAQDGQLSNGWDRKSGMYSPELAPSANRLWPGHVWQTLESTVEKK</sequence>
<keyword evidence="2" id="KW-1185">Reference proteome</keyword>
<evidence type="ECO:0000313" key="2">
    <source>
        <dbReference type="Proteomes" id="UP000772434"/>
    </source>
</evidence>
<reference evidence="1" key="1">
    <citation type="submission" date="2020-11" db="EMBL/GenBank/DDBJ databases">
        <authorList>
            <consortium name="DOE Joint Genome Institute"/>
            <person name="Ahrendt S."/>
            <person name="Riley R."/>
            <person name="Andreopoulos W."/>
            <person name="Labutti K."/>
            <person name="Pangilinan J."/>
            <person name="Ruiz-Duenas F.J."/>
            <person name="Barrasa J.M."/>
            <person name="Sanchez-Garcia M."/>
            <person name="Camarero S."/>
            <person name="Miyauchi S."/>
            <person name="Serrano A."/>
            <person name="Linde D."/>
            <person name="Babiker R."/>
            <person name="Drula E."/>
            <person name="Ayuso-Fernandez I."/>
            <person name="Pacheco R."/>
            <person name="Padilla G."/>
            <person name="Ferreira P."/>
            <person name="Barriuso J."/>
            <person name="Kellner H."/>
            <person name="Castanera R."/>
            <person name="Alfaro M."/>
            <person name="Ramirez L."/>
            <person name="Pisabarro A.G."/>
            <person name="Kuo A."/>
            <person name="Tritt A."/>
            <person name="Lipzen A."/>
            <person name="He G."/>
            <person name="Yan M."/>
            <person name="Ng V."/>
            <person name="Cullen D."/>
            <person name="Martin F."/>
            <person name="Rosso M.-N."/>
            <person name="Henrissat B."/>
            <person name="Hibbett D."/>
            <person name="Martinez A.T."/>
            <person name="Grigoriev I.V."/>
        </authorList>
    </citation>
    <scope>NUCLEOTIDE SEQUENCE</scope>
    <source>
        <strain evidence="1">AH 40177</strain>
    </source>
</reference>
<evidence type="ECO:0008006" key="3">
    <source>
        <dbReference type="Google" id="ProtNLM"/>
    </source>
</evidence>
<name>A0A9P5U518_9AGAR</name>
<dbReference type="Proteomes" id="UP000772434">
    <property type="component" value="Unassembled WGS sequence"/>
</dbReference>